<gene>
    <name evidence="8" type="ORF">ASZ90_018152</name>
</gene>
<dbReference type="SUPFAM" id="SSF88659">
    <property type="entry name" value="Sigma3 and sigma4 domains of RNA polymerase sigma factors"/>
    <property type="match status" value="1"/>
</dbReference>
<keyword evidence="2" id="KW-0805">Transcription regulation</keyword>
<dbReference type="GO" id="GO:0003677">
    <property type="term" value="F:DNA binding"/>
    <property type="evidence" value="ECO:0007669"/>
    <property type="project" value="UniProtKB-KW"/>
</dbReference>
<dbReference type="EMBL" id="LNQE01001849">
    <property type="protein sequence ID" value="KUG04386.1"/>
    <property type="molecule type" value="Genomic_DNA"/>
</dbReference>
<dbReference type="InterPro" id="IPR036388">
    <property type="entry name" value="WH-like_DNA-bd_sf"/>
</dbReference>
<evidence type="ECO:0000256" key="3">
    <source>
        <dbReference type="ARBA" id="ARBA00023082"/>
    </source>
</evidence>
<keyword evidence="5" id="KW-0804">Transcription</keyword>
<dbReference type="InterPro" id="IPR013324">
    <property type="entry name" value="RNA_pol_sigma_r3/r4-like"/>
</dbReference>
<comment type="similarity">
    <text evidence="1">Belongs to the sigma-70 factor family. ECF subfamily.</text>
</comment>
<accession>A0A0W8E6Y9</accession>
<evidence type="ECO:0000313" key="8">
    <source>
        <dbReference type="EMBL" id="KUG04386.1"/>
    </source>
</evidence>
<dbReference type="InterPro" id="IPR039425">
    <property type="entry name" value="RNA_pol_sigma-70-like"/>
</dbReference>
<dbReference type="PROSITE" id="PS01063">
    <property type="entry name" value="SIGMA70_ECF"/>
    <property type="match status" value="1"/>
</dbReference>
<dbReference type="Pfam" id="PF08281">
    <property type="entry name" value="Sigma70_r4_2"/>
    <property type="match status" value="1"/>
</dbReference>
<dbReference type="Gene3D" id="1.10.1740.10">
    <property type="match status" value="1"/>
</dbReference>
<keyword evidence="3" id="KW-0731">Sigma factor</keyword>
<evidence type="ECO:0000256" key="4">
    <source>
        <dbReference type="ARBA" id="ARBA00023125"/>
    </source>
</evidence>
<dbReference type="NCBIfam" id="TIGR02937">
    <property type="entry name" value="sigma70-ECF"/>
    <property type="match status" value="1"/>
</dbReference>
<keyword evidence="4" id="KW-0238">DNA-binding</keyword>
<dbReference type="InterPro" id="IPR000838">
    <property type="entry name" value="RNA_pol_sigma70_ECF_CS"/>
</dbReference>
<dbReference type="Gene3D" id="1.10.10.10">
    <property type="entry name" value="Winged helix-like DNA-binding domain superfamily/Winged helix DNA-binding domain"/>
    <property type="match status" value="1"/>
</dbReference>
<feature type="domain" description="RNA polymerase sigma factor 70 region 4 type 2" evidence="7">
    <location>
        <begin position="127"/>
        <end position="177"/>
    </location>
</feature>
<dbReference type="InterPro" id="IPR007627">
    <property type="entry name" value="RNA_pol_sigma70_r2"/>
</dbReference>
<feature type="domain" description="RNA polymerase sigma-70 region 2" evidence="6">
    <location>
        <begin position="22"/>
        <end position="89"/>
    </location>
</feature>
<protein>
    <submittedName>
        <fullName evidence="8">Rna polymerase sigma factor sigw</fullName>
    </submittedName>
</protein>
<evidence type="ECO:0000259" key="6">
    <source>
        <dbReference type="Pfam" id="PF04542"/>
    </source>
</evidence>
<sequence length="198" mass="23163">MTSDELLASKSLNGDLGAFEELVNRFKNRVFAIVYRIVGQQQEAEDVTQEVFLTVYEKLYQYDTSKNFAPWIFRIATNASISALRRKKKVVLLNFEETYPSNYELNTVAYSTDPHLMLERKELESEMATAIMKLPENYRAVITLRYQLDLDNQEIADVLDISRENVEVRIHRARKALRKIILQQKEERGMKHELSANR</sequence>
<evidence type="ECO:0000256" key="5">
    <source>
        <dbReference type="ARBA" id="ARBA00023163"/>
    </source>
</evidence>
<dbReference type="GO" id="GO:0006352">
    <property type="term" value="P:DNA-templated transcription initiation"/>
    <property type="evidence" value="ECO:0007669"/>
    <property type="project" value="InterPro"/>
</dbReference>
<comment type="caution">
    <text evidence="8">The sequence shown here is derived from an EMBL/GenBank/DDBJ whole genome shotgun (WGS) entry which is preliminary data.</text>
</comment>
<dbReference type="InterPro" id="IPR013325">
    <property type="entry name" value="RNA_pol_sigma_r2"/>
</dbReference>
<dbReference type="PANTHER" id="PTHR43133">
    <property type="entry name" value="RNA POLYMERASE ECF-TYPE SIGMA FACTO"/>
    <property type="match status" value="1"/>
</dbReference>
<dbReference type="AlphaFoldDB" id="A0A0W8E6Y9"/>
<proteinExistence type="inferred from homology"/>
<organism evidence="8">
    <name type="scientific">hydrocarbon metagenome</name>
    <dbReference type="NCBI Taxonomy" id="938273"/>
    <lineage>
        <taxon>unclassified sequences</taxon>
        <taxon>metagenomes</taxon>
        <taxon>ecological metagenomes</taxon>
    </lineage>
</organism>
<name>A0A0W8E6Y9_9ZZZZ</name>
<reference evidence="8" key="1">
    <citation type="journal article" date="2015" name="Proc. Natl. Acad. Sci. U.S.A.">
        <title>Networks of energetic and metabolic interactions define dynamics in microbial communities.</title>
        <authorList>
            <person name="Embree M."/>
            <person name="Liu J.K."/>
            <person name="Al-Bassam M.M."/>
            <person name="Zengler K."/>
        </authorList>
    </citation>
    <scope>NUCLEOTIDE SEQUENCE</scope>
</reference>
<dbReference type="GO" id="GO:0016987">
    <property type="term" value="F:sigma factor activity"/>
    <property type="evidence" value="ECO:0007669"/>
    <property type="project" value="UniProtKB-KW"/>
</dbReference>
<dbReference type="CDD" id="cd06171">
    <property type="entry name" value="Sigma70_r4"/>
    <property type="match status" value="1"/>
</dbReference>
<evidence type="ECO:0000259" key="7">
    <source>
        <dbReference type="Pfam" id="PF08281"/>
    </source>
</evidence>
<evidence type="ECO:0000256" key="2">
    <source>
        <dbReference type="ARBA" id="ARBA00023015"/>
    </source>
</evidence>
<dbReference type="PANTHER" id="PTHR43133:SF8">
    <property type="entry name" value="RNA POLYMERASE SIGMA FACTOR HI_1459-RELATED"/>
    <property type="match status" value="1"/>
</dbReference>
<dbReference type="InterPro" id="IPR013249">
    <property type="entry name" value="RNA_pol_sigma70_r4_t2"/>
</dbReference>
<dbReference type="Pfam" id="PF04542">
    <property type="entry name" value="Sigma70_r2"/>
    <property type="match status" value="1"/>
</dbReference>
<evidence type="ECO:0000256" key="1">
    <source>
        <dbReference type="ARBA" id="ARBA00010641"/>
    </source>
</evidence>
<dbReference type="InterPro" id="IPR014284">
    <property type="entry name" value="RNA_pol_sigma-70_dom"/>
</dbReference>
<dbReference type="SUPFAM" id="SSF88946">
    <property type="entry name" value="Sigma2 domain of RNA polymerase sigma factors"/>
    <property type="match status" value="1"/>
</dbReference>